<evidence type="ECO:0000313" key="1">
    <source>
        <dbReference type="EMBL" id="MDN4599356.1"/>
    </source>
</evidence>
<organism evidence="1 2">
    <name type="scientific">Leifsonia virtsii</name>
    <dbReference type="NCBI Taxonomy" id="3035915"/>
    <lineage>
        <taxon>Bacteria</taxon>
        <taxon>Bacillati</taxon>
        <taxon>Actinomycetota</taxon>
        <taxon>Actinomycetes</taxon>
        <taxon>Micrococcales</taxon>
        <taxon>Microbacteriaceae</taxon>
        <taxon>Leifsonia</taxon>
    </lineage>
</organism>
<evidence type="ECO:0000313" key="2">
    <source>
        <dbReference type="Proteomes" id="UP001174210"/>
    </source>
</evidence>
<gene>
    <name evidence="1" type="ORF">P5G59_19565</name>
</gene>
<keyword evidence="2" id="KW-1185">Reference proteome</keyword>
<comment type="caution">
    <text evidence="1">The sequence shown here is derived from an EMBL/GenBank/DDBJ whole genome shotgun (WGS) entry which is preliminary data.</text>
</comment>
<sequence>MATLTPSGLHRSTNRIDEHEIVRQLNDALGATLVAALAGVKSRQQPNDWAKSGGGMPRPDAWNRLQFAHQIWTALQEEEGRDIARRWFIGGNPLLGESTPIMAIREDRHADVRRAAQAFIDGDVDE</sequence>
<protein>
    <recommendedName>
        <fullName evidence="3">Antitoxin Xre/MbcA/ParS-like toxin-binding domain-containing protein</fullName>
    </recommendedName>
</protein>
<evidence type="ECO:0008006" key="3">
    <source>
        <dbReference type="Google" id="ProtNLM"/>
    </source>
</evidence>
<dbReference type="Proteomes" id="UP001174210">
    <property type="component" value="Unassembled WGS sequence"/>
</dbReference>
<dbReference type="EMBL" id="JAROCB010000006">
    <property type="protein sequence ID" value="MDN4599356.1"/>
    <property type="molecule type" value="Genomic_DNA"/>
</dbReference>
<name>A0ABT8J3W5_9MICO</name>
<proteinExistence type="predicted"/>
<accession>A0ABT8J3W5</accession>
<reference evidence="1" key="1">
    <citation type="submission" date="2023-03" db="EMBL/GenBank/DDBJ databases">
        <title>MT1 and MT2 Draft Genomes of Novel Species.</title>
        <authorList>
            <person name="Venkateswaran K."/>
        </authorList>
    </citation>
    <scope>NUCLEOTIDE SEQUENCE</scope>
    <source>
        <strain evidence="1">F6_8S_P_1A</strain>
    </source>
</reference>
<dbReference type="RefSeq" id="WP_301220695.1">
    <property type="nucleotide sequence ID" value="NZ_JAROCB010000006.1"/>
</dbReference>